<evidence type="ECO:0000256" key="1">
    <source>
        <dbReference type="ARBA" id="ARBA00004141"/>
    </source>
</evidence>
<accession>A0A8H7AKI1</accession>
<evidence type="ECO:0000256" key="5">
    <source>
        <dbReference type="ARBA" id="ARBA00023136"/>
    </source>
</evidence>
<name>A0A8H7AKI1_9EURO</name>
<feature type="transmembrane region" description="Helical" evidence="6">
    <location>
        <begin position="318"/>
        <end position="339"/>
    </location>
</feature>
<evidence type="ECO:0000256" key="6">
    <source>
        <dbReference type="SAM" id="Phobius"/>
    </source>
</evidence>
<feature type="transmembrane region" description="Helical" evidence="6">
    <location>
        <begin position="282"/>
        <end position="306"/>
    </location>
</feature>
<dbReference type="AlphaFoldDB" id="A0A8H7AKI1"/>
<keyword evidence="9" id="KW-1185">Reference proteome</keyword>
<evidence type="ECO:0000313" key="9">
    <source>
        <dbReference type="Proteomes" id="UP000606974"/>
    </source>
</evidence>
<dbReference type="PROSITE" id="PS50850">
    <property type="entry name" value="MFS"/>
    <property type="match status" value="1"/>
</dbReference>
<dbReference type="InterPro" id="IPR036259">
    <property type="entry name" value="MFS_trans_sf"/>
</dbReference>
<evidence type="ECO:0000256" key="3">
    <source>
        <dbReference type="ARBA" id="ARBA00022692"/>
    </source>
</evidence>
<dbReference type="GO" id="GO:0016020">
    <property type="term" value="C:membrane"/>
    <property type="evidence" value="ECO:0007669"/>
    <property type="project" value="UniProtKB-SubCell"/>
</dbReference>
<comment type="caution">
    <text evidence="8">The sequence shown here is derived from an EMBL/GenBank/DDBJ whole genome shotgun (WGS) entry which is preliminary data.</text>
</comment>
<dbReference type="InterPro" id="IPR020846">
    <property type="entry name" value="MFS_dom"/>
</dbReference>
<dbReference type="PRINTS" id="PR01035">
    <property type="entry name" value="TCRTETA"/>
</dbReference>
<keyword evidence="3 6" id="KW-0812">Transmembrane</keyword>
<feature type="transmembrane region" description="Helical" evidence="6">
    <location>
        <begin position="150"/>
        <end position="171"/>
    </location>
</feature>
<feature type="transmembrane region" description="Helical" evidence="6">
    <location>
        <begin position="225"/>
        <end position="247"/>
    </location>
</feature>
<feature type="transmembrane region" description="Helical" evidence="6">
    <location>
        <begin position="379"/>
        <end position="402"/>
    </location>
</feature>
<reference evidence="8" key="1">
    <citation type="submission" date="2020-02" db="EMBL/GenBank/DDBJ databases">
        <authorList>
            <person name="Palmer J.M."/>
        </authorList>
    </citation>
    <scope>NUCLEOTIDE SEQUENCE</scope>
    <source>
        <strain evidence="8">EPUS1.4</strain>
        <tissue evidence="8">Thallus</tissue>
    </source>
</reference>
<evidence type="ECO:0000256" key="4">
    <source>
        <dbReference type="ARBA" id="ARBA00022989"/>
    </source>
</evidence>
<feature type="transmembrane region" description="Helical" evidence="6">
    <location>
        <begin position="94"/>
        <end position="114"/>
    </location>
</feature>
<feature type="domain" description="Major facilitator superfamily (MFS) profile" evidence="7">
    <location>
        <begin position="55"/>
        <end position="478"/>
    </location>
</feature>
<keyword evidence="5 6" id="KW-0472">Membrane</keyword>
<feature type="transmembrane region" description="Helical" evidence="6">
    <location>
        <begin position="126"/>
        <end position="144"/>
    </location>
</feature>
<dbReference type="Gene3D" id="1.20.1250.20">
    <property type="entry name" value="MFS general substrate transporter like domains"/>
    <property type="match status" value="1"/>
</dbReference>
<dbReference type="OrthoDB" id="419616at2759"/>
<protein>
    <recommendedName>
        <fullName evidence="7">Major facilitator superfamily (MFS) profile domain-containing protein</fullName>
    </recommendedName>
</protein>
<comment type="subcellular location">
    <subcellularLocation>
        <location evidence="1">Membrane</location>
        <topology evidence="1">Multi-pass membrane protein</topology>
    </subcellularLocation>
</comment>
<dbReference type="EMBL" id="JAACFV010000027">
    <property type="protein sequence ID" value="KAF7510753.1"/>
    <property type="molecule type" value="Genomic_DNA"/>
</dbReference>
<proteinExistence type="predicted"/>
<keyword evidence="2" id="KW-0813">Transport</keyword>
<dbReference type="Proteomes" id="UP000606974">
    <property type="component" value="Unassembled WGS sequence"/>
</dbReference>
<dbReference type="InterPro" id="IPR011701">
    <property type="entry name" value="MFS"/>
</dbReference>
<keyword evidence="4 6" id="KW-1133">Transmembrane helix</keyword>
<organism evidence="8 9">
    <name type="scientific">Endocarpon pusillum</name>
    <dbReference type="NCBI Taxonomy" id="364733"/>
    <lineage>
        <taxon>Eukaryota</taxon>
        <taxon>Fungi</taxon>
        <taxon>Dikarya</taxon>
        <taxon>Ascomycota</taxon>
        <taxon>Pezizomycotina</taxon>
        <taxon>Eurotiomycetes</taxon>
        <taxon>Chaetothyriomycetidae</taxon>
        <taxon>Verrucariales</taxon>
        <taxon>Verrucariaceae</taxon>
        <taxon>Endocarpon</taxon>
    </lineage>
</organism>
<evidence type="ECO:0000313" key="8">
    <source>
        <dbReference type="EMBL" id="KAF7510753.1"/>
    </source>
</evidence>
<dbReference type="Pfam" id="PF07690">
    <property type="entry name" value="MFS_1"/>
    <property type="match status" value="1"/>
</dbReference>
<feature type="transmembrane region" description="Helical" evidence="6">
    <location>
        <begin position="450"/>
        <end position="474"/>
    </location>
</feature>
<dbReference type="PANTHER" id="PTHR23504">
    <property type="entry name" value="MAJOR FACILITATOR SUPERFAMILY DOMAIN-CONTAINING PROTEIN 10"/>
    <property type="match status" value="1"/>
</dbReference>
<feature type="transmembrane region" description="Helical" evidence="6">
    <location>
        <begin position="183"/>
        <end position="205"/>
    </location>
</feature>
<sequence>MIAGTTKGNEQVVVNEITPLLTNSEEGSIGHADAPLSSVHAIPDSDNDKALPMTQIFFLCYARLFESIAFYLIFPFINQMIWEVGDVEEANVGFYSGLIESLFSLTQMVLMIPWGRAADRFGRKPVLVFSLVGSAIATALFGISKSVWQMILFRSLGGVFSGSIITIRIMIFENSTPKTQAQAFSFFVFAGSLGGFLGPLIGGALSNPADQYPKVFGGLQVFKLYPYSLATFVCGMIAASAALMTTLSIKETLVRHKDTESSAPHAPISVVKLIKYPGVLNVLIIYGLVVLLALAYTAITPVFWFTRPELGGYGFSPLWISIFLGATGFLQAVWVLFIFPPLQHRIGTGGVMRLCSYGFPLLYAFSPVTNLLLRMDLRLAFWLSTPALQLLSSAVGMSFIVIQLALNDIAPSSIALGTLNAIALTITSGIRTVAPAIFTSIFAVGVQNQILWGYLVWVVMVLLALTTAAAVRWLPKEADGNPKESG</sequence>
<feature type="transmembrane region" description="Helical" evidence="6">
    <location>
        <begin position="414"/>
        <end position="438"/>
    </location>
</feature>
<dbReference type="InterPro" id="IPR001958">
    <property type="entry name" value="Tet-R_TetA/multi-R_MdtG-like"/>
</dbReference>
<evidence type="ECO:0000256" key="2">
    <source>
        <dbReference type="ARBA" id="ARBA00022448"/>
    </source>
</evidence>
<evidence type="ECO:0000259" key="7">
    <source>
        <dbReference type="PROSITE" id="PS50850"/>
    </source>
</evidence>
<gene>
    <name evidence="8" type="ORF">GJ744_006119</name>
</gene>
<dbReference type="PANTHER" id="PTHR23504:SF3">
    <property type="entry name" value="MAJOR FACILITATOR SUPERFAMILY (MFS) PROFILE DOMAIN-CONTAINING PROTEIN"/>
    <property type="match status" value="1"/>
</dbReference>
<feature type="transmembrane region" description="Helical" evidence="6">
    <location>
        <begin position="56"/>
        <end position="74"/>
    </location>
</feature>
<dbReference type="GO" id="GO:0022857">
    <property type="term" value="F:transmembrane transporter activity"/>
    <property type="evidence" value="ECO:0007669"/>
    <property type="project" value="InterPro"/>
</dbReference>
<dbReference type="SUPFAM" id="SSF103473">
    <property type="entry name" value="MFS general substrate transporter"/>
    <property type="match status" value="1"/>
</dbReference>